<dbReference type="Proteomes" id="UP000199149">
    <property type="component" value="Unassembled WGS sequence"/>
</dbReference>
<dbReference type="PRINTS" id="PR00038">
    <property type="entry name" value="HTHLUXR"/>
</dbReference>
<sequence>MENESKPTIDYLSLIKKIWSENSEKPQDNYTNDDKYLRLKDIIDIISVGDYFIYIVNPFLGKFEYVSDQVQNVLGYTTTEFDLDLFIKIAHPKDLPHVFEIQKKFTEFNRNNILSEKLQYKYCYDFRAKHKDGNYRQLYVQHFYLELSQNLNPLRTFCFLSDITHIKNGGIPKLNIFKLGDRLVRILNENQENKIVLTNKESDIFEYLIKGFTSQDIAEALGISKHTVDTHRRNILKKNNCGNTSELLSLYFEDKKASR</sequence>
<evidence type="ECO:0000256" key="1">
    <source>
        <dbReference type="ARBA" id="ARBA00023015"/>
    </source>
</evidence>
<dbReference type="AlphaFoldDB" id="A0A1I4T854"/>
<dbReference type="Pfam" id="PF00196">
    <property type="entry name" value="GerE"/>
    <property type="match status" value="1"/>
</dbReference>
<dbReference type="GO" id="GO:0003677">
    <property type="term" value="F:DNA binding"/>
    <property type="evidence" value="ECO:0007669"/>
    <property type="project" value="UniProtKB-KW"/>
</dbReference>
<dbReference type="InterPro" id="IPR016032">
    <property type="entry name" value="Sig_transdc_resp-reg_C-effctor"/>
</dbReference>
<keyword evidence="1" id="KW-0805">Transcription regulation</keyword>
<dbReference type="PANTHER" id="PTHR44688:SF16">
    <property type="entry name" value="DNA-BINDING TRANSCRIPTIONAL ACTIVATOR DEVR_DOSR"/>
    <property type="match status" value="1"/>
</dbReference>
<dbReference type="Gene3D" id="1.10.10.10">
    <property type="entry name" value="Winged helix-like DNA-binding domain superfamily/Winged helix DNA-binding domain"/>
    <property type="match status" value="1"/>
</dbReference>
<dbReference type="PANTHER" id="PTHR44688">
    <property type="entry name" value="DNA-BINDING TRANSCRIPTIONAL ACTIVATOR DEVR_DOSR"/>
    <property type="match status" value="1"/>
</dbReference>
<evidence type="ECO:0000256" key="3">
    <source>
        <dbReference type="ARBA" id="ARBA00023163"/>
    </source>
</evidence>
<dbReference type="PROSITE" id="PS50043">
    <property type="entry name" value="HTH_LUXR_2"/>
    <property type="match status" value="1"/>
</dbReference>
<dbReference type="PROSITE" id="PS00622">
    <property type="entry name" value="HTH_LUXR_1"/>
    <property type="match status" value="1"/>
</dbReference>
<evidence type="ECO:0000313" key="6">
    <source>
        <dbReference type="Proteomes" id="UP000199149"/>
    </source>
</evidence>
<dbReference type="Gene3D" id="3.30.450.20">
    <property type="entry name" value="PAS domain"/>
    <property type="match status" value="1"/>
</dbReference>
<dbReference type="Pfam" id="PF08447">
    <property type="entry name" value="PAS_3"/>
    <property type="match status" value="1"/>
</dbReference>
<organism evidence="5 6">
    <name type="scientific">Algoriella xinjiangensis</name>
    <dbReference type="NCBI Taxonomy" id="684065"/>
    <lineage>
        <taxon>Bacteria</taxon>
        <taxon>Pseudomonadati</taxon>
        <taxon>Bacteroidota</taxon>
        <taxon>Flavobacteriia</taxon>
        <taxon>Flavobacteriales</taxon>
        <taxon>Weeksellaceae</taxon>
        <taxon>Algoriella</taxon>
    </lineage>
</organism>
<keyword evidence="6" id="KW-1185">Reference proteome</keyword>
<dbReference type="InterPro" id="IPR013655">
    <property type="entry name" value="PAS_fold_3"/>
</dbReference>
<keyword evidence="2" id="KW-0238">DNA-binding</keyword>
<keyword evidence="3" id="KW-0804">Transcription</keyword>
<accession>A0A1I4T854</accession>
<reference evidence="6" key="1">
    <citation type="submission" date="2016-10" db="EMBL/GenBank/DDBJ databases">
        <authorList>
            <person name="Varghese N."/>
            <person name="Submissions S."/>
        </authorList>
    </citation>
    <scope>NUCLEOTIDE SEQUENCE [LARGE SCALE GENOMIC DNA]</scope>
    <source>
        <strain evidence="6">XJ109</strain>
    </source>
</reference>
<dbReference type="CDD" id="cd06170">
    <property type="entry name" value="LuxR_C_like"/>
    <property type="match status" value="1"/>
</dbReference>
<proteinExistence type="predicted"/>
<evidence type="ECO:0000256" key="2">
    <source>
        <dbReference type="ARBA" id="ARBA00023125"/>
    </source>
</evidence>
<dbReference type="SMART" id="SM00421">
    <property type="entry name" value="HTH_LUXR"/>
    <property type="match status" value="1"/>
</dbReference>
<dbReference type="EMBL" id="FOUZ01000002">
    <property type="protein sequence ID" value="SFM72879.1"/>
    <property type="molecule type" value="Genomic_DNA"/>
</dbReference>
<dbReference type="InterPro" id="IPR036388">
    <property type="entry name" value="WH-like_DNA-bd_sf"/>
</dbReference>
<protein>
    <submittedName>
        <fullName evidence="5">PAS fold-containing protein</fullName>
    </submittedName>
</protein>
<dbReference type="STRING" id="684065.SAMN05421738_10297"/>
<dbReference type="SUPFAM" id="SSF46894">
    <property type="entry name" value="C-terminal effector domain of the bipartite response regulators"/>
    <property type="match status" value="1"/>
</dbReference>
<gene>
    <name evidence="5" type="ORF">SAMN05421738_10297</name>
</gene>
<name>A0A1I4T854_9FLAO</name>
<dbReference type="InterPro" id="IPR035965">
    <property type="entry name" value="PAS-like_dom_sf"/>
</dbReference>
<evidence type="ECO:0000259" key="4">
    <source>
        <dbReference type="PROSITE" id="PS50043"/>
    </source>
</evidence>
<dbReference type="InterPro" id="IPR000792">
    <property type="entry name" value="Tscrpt_reg_LuxR_C"/>
</dbReference>
<dbReference type="GO" id="GO:0006355">
    <property type="term" value="P:regulation of DNA-templated transcription"/>
    <property type="evidence" value="ECO:0007669"/>
    <property type="project" value="InterPro"/>
</dbReference>
<dbReference type="SUPFAM" id="SSF55785">
    <property type="entry name" value="PYP-like sensor domain (PAS domain)"/>
    <property type="match status" value="1"/>
</dbReference>
<evidence type="ECO:0000313" key="5">
    <source>
        <dbReference type="EMBL" id="SFM72879.1"/>
    </source>
</evidence>
<feature type="domain" description="HTH luxR-type" evidence="4">
    <location>
        <begin position="190"/>
        <end position="255"/>
    </location>
</feature>